<dbReference type="AlphaFoldDB" id="A0A6J7HLK6"/>
<sequence>MTTTTTSAQDLPADHRGDHADGIGNTIGSNSAALVGEETAHCLATSPRKSGRRRLGLDLGESGHELVTGLLDLILK</sequence>
<dbReference type="EMBL" id="CAFBMR010000070">
    <property type="protein sequence ID" value="CAB4921891.1"/>
    <property type="molecule type" value="Genomic_DNA"/>
</dbReference>
<proteinExistence type="predicted"/>
<feature type="region of interest" description="Disordered" evidence="1">
    <location>
        <begin position="1"/>
        <end position="25"/>
    </location>
</feature>
<organism evidence="2">
    <name type="scientific">freshwater metagenome</name>
    <dbReference type="NCBI Taxonomy" id="449393"/>
    <lineage>
        <taxon>unclassified sequences</taxon>
        <taxon>metagenomes</taxon>
        <taxon>ecological metagenomes</taxon>
    </lineage>
</organism>
<gene>
    <name evidence="2" type="ORF">UFOPK3610_01463</name>
</gene>
<evidence type="ECO:0000313" key="2">
    <source>
        <dbReference type="EMBL" id="CAB4921891.1"/>
    </source>
</evidence>
<accession>A0A6J7HLK6</accession>
<name>A0A6J7HLK6_9ZZZZ</name>
<evidence type="ECO:0000256" key="1">
    <source>
        <dbReference type="SAM" id="MobiDB-lite"/>
    </source>
</evidence>
<feature type="compositionally biased region" description="Basic and acidic residues" evidence="1">
    <location>
        <begin position="12"/>
        <end position="21"/>
    </location>
</feature>
<reference evidence="2" key="1">
    <citation type="submission" date="2020-05" db="EMBL/GenBank/DDBJ databases">
        <authorList>
            <person name="Chiriac C."/>
            <person name="Salcher M."/>
            <person name="Ghai R."/>
            <person name="Kavagutti S V."/>
        </authorList>
    </citation>
    <scope>NUCLEOTIDE SEQUENCE</scope>
</reference>
<protein>
    <submittedName>
        <fullName evidence="2">Unannotated protein</fullName>
    </submittedName>
</protein>